<reference evidence="1" key="1">
    <citation type="submission" date="2014-11" db="EMBL/GenBank/DDBJ databases">
        <authorList>
            <person name="Amaro Gonzalez C."/>
        </authorList>
    </citation>
    <scope>NUCLEOTIDE SEQUENCE</scope>
</reference>
<dbReference type="AlphaFoldDB" id="A0A0E9SY43"/>
<evidence type="ECO:0000313" key="1">
    <source>
        <dbReference type="EMBL" id="JAH45585.1"/>
    </source>
</evidence>
<accession>A0A0E9SY43</accession>
<organism evidence="1">
    <name type="scientific">Anguilla anguilla</name>
    <name type="common">European freshwater eel</name>
    <name type="synonym">Muraena anguilla</name>
    <dbReference type="NCBI Taxonomy" id="7936"/>
    <lineage>
        <taxon>Eukaryota</taxon>
        <taxon>Metazoa</taxon>
        <taxon>Chordata</taxon>
        <taxon>Craniata</taxon>
        <taxon>Vertebrata</taxon>
        <taxon>Euteleostomi</taxon>
        <taxon>Actinopterygii</taxon>
        <taxon>Neopterygii</taxon>
        <taxon>Teleostei</taxon>
        <taxon>Anguilliformes</taxon>
        <taxon>Anguillidae</taxon>
        <taxon>Anguilla</taxon>
    </lineage>
</organism>
<sequence length="26" mass="2920">MCAVTTCESFDYDSKMSALCSAERDR</sequence>
<proteinExistence type="predicted"/>
<name>A0A0E9SY43_ANGAN</name>
<dbReference type="EMBL" id="GBXM01062992">
    <property type="protein sequence ID" value="JAH45585.1"/>
    <property type="molecule type" value="Transcribed_RNA"/>
</dbReference>
<protein>
    <submittedName>
        <fullName evidence="1">Uncharacterized protein</fullName>
    </submittedName>
</protein>
<reference evidence="1" key="2">
    <citation type="journal article" date="2015" name="Fish Shellfish Immunol.">
        <title>Early steps in the European eel (Anguilla anguilla)-Vibrio vulnificus interaction in the gills: Role of the RtxA13 toxin.</title>
        <authorList>
            <person name="Callol A."/>
            <person name="Pajuelo D."/>
            <person name="Ebbesson L."/>
            <person name="Teles M."/>
            <person name="MacKenzie S."/>
            <person name="Amaro C."/>
        </authorList>
    </citation>
    <scope>NUCLEOTIDE SEQUENCE</scope>
</reference>